<dbReference type="AlphaFoldDB" id="A0A447GI91"/>
<dbReference type="GO" id="GO:0003676">
    <property type="term" value="F:nucleic acid binding"/>
    <property type="evidence" value="ECO:0007669"/>
    <property type="project" value="InterPro"/>
</dbReference>
<keyword evidence="4 5" id="KW-0269">Exonuclease</keyword>
<dbReference type="EMBL" id="LR130759">
    <property type="protein sequence ID" value="VDM90220.1"/>
    <property type="molecule type" value="Genomic_DNA"/>
</dbReference>
<comment type="catalytic activity">
    <reaction evidence="5 6">
        <text>Exonucleolytic cleavage in either 5'- to 3'- or 3'- to 5'-direction to yield nucleoside 5'-phosphates.</text>
        <dbReference type="EC" id="3.1.11.6"/>
    </reaction>
</comment>
<comment type="subcellular location">
    <subcellularLocation>
        <location evidence="5 6">Cytoplasm</location>
    </subcellularLocation>
</comment>
<dbReference type="GO" id="GO:0009318">
    <property type="term" value="C:exodeoxyribonuclease VII complex"/>
    <property type="evidence" value="ECO:0007669"/>
    <property type="project" value="UniProtKB-UniRule"/>
</dbReference>
<keyword evidence="10" id="KW-1185">Reference proteome</keyword>
<keyword evidence="3 5" id="KW-0378">Hydrolase</keyword>
<evidence type="ECO:0000256" key="5">
    <source>
        <dbReference type="HAMAP-Rule" id="MF_00378"/>
    </source>
</evidence>
<evidence type="ECO:0000259" key="8">
    <source>
        <dbReference type="Pfam" id="PF13742"/>
    </source>
</evidence>
<comment type="subunit">
    <text evidence="5">Heterooligomer composed of large and small subunits.</text>
</comment>
<dbReference type="HAMAP" id="MF_00378">
    <property type="entry name" value="Exonuc_7_L"/>
    <property type="match status" value="1"/>
</dbReference>
<dbReference type="OrthoDB" id="9802795at2"/>
<dbReference type="InterPro" id="IPR003753">
    <property type="entry name" value="Exonuc_VII_L"/>
</dbReference>
<organism evidence="9 10">
    <name type="scientific">Mycobacterium basiliense</name>
    <dbReference type="NCBI Taxonomy" id="2094119"/>
    <lineage>
        <taxon>Bacteria</taxon>
        <taxon>Bacillati</taxon>
        <taxon>Actinomycetota</taxon>
        <taxon>Actinomycetes</taxon>
        <taxon>Mycobacteriales</taxon>
        <taxon>Mycobacteriaceae</taxon>
        <taxon>Mycobacterium</taxon>
    </lineage>
</organism>
<gene>
    <name evidence="5 9" type="primary">xseA</name>
    <name evidence="9" type="ORF">MB901379_03816</name>
</gene>
<evidence type="ECO:0000259" key="7">
    <source>
        <dbReference type="Pfam" id="PF02601"/>
    </source>
</evidence>
<comment type="similarity">
    <text evidence="5 6">Belongs to the XseA family.</text>
</comment>
<name>A0A447GI91_9MYCO</name>
<evidence type="ECO:0000256" key="2">
    <source>
        <dbReference type="ARBA" id="ARBA00022722"/>
    </source>
</evidence>
<dbReference type="Pfam" id="PF13742">
    <property type="entry name" value="tRNA_anti_2"/>
    <property type="match status" value="1"/>
</dbReference>
<evidence type="ECO:0000256" key="1">
    <source>
        <dbReference type="ARBA" id="ARBA00022490"/>
    </source>
</evidence>
<dbReference type="InterPro" id="IPR025824">
    <property type="entry name" value="OB-fold_nuc-bd_dom"/>
</dbReference>
<feature type="domain" description="OB-fold nucleic acid binding" evidence="8">
    <location>
        <begin position="19"/>
        <end position="112"/>
    </location>
</feature>
<keyword evidence="2 5" id="KW-0540">Nuclease</keyword>
<dbReference type="PANTHER" id="PTHR30008:SF0">
    <property type="entry name" value="EXODEOXYRIBONUCLEASE 7 LARGE SUBUNIT"/>
    <property type="match status" value="1"/>
</dbReference>
<evidence type="ECO:0000256" key="6">
    <source>
        <dbReference type="RuleBase" id="RU004355"/>
    </source>
</evidence>
<proteinExistence type="inferred from homology"/>
<comment type="function">
    <text evidence="5">Bidirectionally degrades single-stranded DNA into large acid-insoluble oligonucleotides, which are then degraded further into small acid-soluble oligonucleotides.</text>
</comment>
<dbReference type="InterPro" id="IPR020579">
    <property type="entry name" value="Exonuc_VII_lsu_C"/>
</dbReference>
<sequence>MTRTTRASDANSAENPFPVRAVAIRVAGWIDRLGTVWVEGQLAQITIRPNTKTVFMVLRDPAADMSLNVTCPRDLVLNAPVKLTEGTQVVVCGKPSFYTGRGTFSLRLSEIRAVGVGELLARIDRLRRLLDAEGLFDPRLKRPIPFLPNTVGLITGRASAAERDVTTVAAARWPAVRFTVRNTAVQGPNAVTQIVEALRELDRDLEVDVIVLARGGGSVEDLLPFSDETLCRAIAACRTPVISAVGHEPDNPLSDLVADLRAATPTDAAKKVVPDSAAEQRLIADLRRRSAQALRNWVTREQRALAQLRSRPVLADPLQALTTRAQDIDRARSALRRDITRLVATETERVSHLAARLTTLGPAATLARGYAVVQTVSAAGTPIEVLRSVEDAAAGARLRVRVYDGAIAAISEGRIDGS</sequence>
<keyword evidence="1 5" id="KW-0963">Cytoplasm</keyword>
<dbReference type="KEGG" id="mbai:MB901379_03816"/>
<protein>
    <recommendedName>
        <fullName evidence="5">Exodeoxyribonuclease 7 large subunit</fullName>
        <ecNumber evidence="5">3.1.11.6</ecNumber>
    </recommendedName>
    <alternativeName>
        <fullName evidence="5">Exodeoxyribonuclease VII large subunit</fullName>
        <shortName evidence="5">Exonuclease VII large subunit</shortName>
    </alternativeName>
</protein>
<evidence type="ECO:0000313" key="10">
    <source>
        <dbReference type="Proteomes" id="UP000269998"/>
    </source>
</evidence>
<dbReference type="Proteomes" id="UP000269998">
    <property type="component" value="Chromosome"/>
</dbReference>
<dbReference type="NCBIfam" id="TIGR00237">
    <property type="entry name" value="xseA"/>
    <property type="match status" value="1"/>
</dbReference>
<evidence type="ECO:0000256" key="3">
    <source>
        <dbReference type="ARBA" id="ARBA00022801"/>
    </source>
</evidence>
<dbReference type="EC" id="3.1.11.6" evidence="5"/>
<dbReference type="GO" id="GO:0008855">
    <property type="term" value="F:exodeoxyribonuclease VII activity"/>
    <property type="evidence" value="ECO:0007669"/>
    <property type="project" value="UniProtKB-UniRule"/>
</dbReference>
<dbReference type="PANTHER" id="PTHR30008">
    <property type="entry name" value="EXODEOXYRIBONUCLEASE 7 LARGE SUBUNIT"/>
    <property type="match status" value="1"/>
</dbReference>
<dbReference type="GO" id="GO:0005737">
    <property type="term" value="C:cytoplasm"/>
    <property type="evidence" value="ECO:0007669"/>
    <property type="project" value="UniProtKB-SubCell"/>
</dbReference>
<evidence type="ECO:0000256" key="4">
    <source>
        <dbReference type="ARBA" id="ARBA00022839"/>
    </source>
</evidence>
<dbReference type="CDD" id="cd04489">
    <property type="entry name" value="ExoVII_LU_OBF"/>
    <property type="match status" value="1"/>
</dbReference>
<accession>A0A447GI91</accession>
<feature type="domain" description="Exonuclease VII large subunit C-terminal" evidence="7">
    <location>
        <begin position="135"/>
        <end position="357"/>
    </location>
</feature>
<evidence type="ECO:0000313" key="9">
    <source>
        <dbReference type="EMBL" id="VDM90220.1"/>
    </source>
</evidence>
<dbReference type="GO" id="GO:0006308">
    <property type="term" value="P:DNA catabolic process"/>
    <property type="evidence" value="ECO:0007669"/>
    <property type="project" value="UniProtKB-UniRule"/>
</dbReference>
<dbReference type="RefSeq" id="WP_158017935.1">
    <property type="nucleotide sequence ID" value="NZ_CBCSKE010000042.1"/>
</dbReference>
<dbReference type="Pfam" id="PF02601">
    <property type="entry name" value="Exonuc_VII_L"/>
    <property type="match status" value="1"/>
</dbReference>
<reference evidence="10" key="1">
    <citation type="submission" date="2018-02" db="EMBL/GenBank/DDBJ databases">
        <authorList>
            <person name="Seth-Smith MB H."/>
            <person name="Seth-Smith H."/>
        </authorList>
    </citation>
    <scope>NUCLEOTIDE SEQUENCE [LARGE SCALE GENOMIC DNA]</scope>
</reference>